<dbReference type="PATRIC" id="fig|907348.3.peg.304"/>
<dbReference type="PANTHER" id="PTHR34388">
    <property type="entry name" value="DNA POLYMERASE III SUBUNIT DELTA"/>
    <property type="match status" value="1"/>
</dbReference>
<dbReference type="SUPFAM" id="SSF48019">
    <property type="entry name" value="post-AAA+ oligomerization domain-like"/>
    <property type="match status" value="1"/>
</dbReference>
<dbReference type="Gene3D" id="1.10.8.60">
    <property type="match status" value="1"/>
</dbReference>
<reference evidence="8 9" key="1">
    <citation type="submission" date="2011-09" db="EMBL/GenBank/DDBJ databases">
        <title>The draft genome of Treponema saccharophilum DSM 2985.</title>
        <authorList>
            <consortium name="US DOE Joint Genome Institute (JGI-PGF)"/>
            <person name="Lucas S."/>
            <person name="Copeland A."/>
            <person name="Lapidus A."/>
            <person name="Glavina del Rio T."/>
            <person name="Dalin E."/>
            <person name="Tice H."/>
            <person name="Bruce D."/>
            <person name="Goodwin L."/>
            <person name="Pitluck S."/>
            <person name="Peters L."/>
            <person name="Kyrpides N."/>
            <person name="Mavromatis K."/>
            <person name="Ivanova N."/>
            <person name="Markowitz V."/>
            <person name="Cheng J.-F."/>
            <person name="Hugenholtz P."/>
            <person name="Woyke T."/>
            <person name="Wu D."/>
            <person name="Gronow S."/>
            <person name="Wellnitz S."/>
            <person name="Brambilla E."/>
            <person name="Klenk H.-P."/>
            <person name="Eisen J.A."/>
        </authorList>
    </citation>
    <scope>NUCLEOTIDE SEQUENCE [LARGE SCALE GENOMIC DNA]</scope>
    <source>
        <strain evidence="8 9">DSM 2985</strain>
    </source>
</reference>
<organism evidence="8 9">
    <name type="scientific">Treponema saccharophilum DSM 2985</name>
    <dbReference type="NCBI Taxonomy" id="907348"/>
    <lineage>
        <taxon>Bacteria</taxon>
        <taxon>Pseudomonadati</taxon>
        <taxon>Spirochaetota</taxon>
        <taxon>Spirochaetia</taxon>
        <taxon>Spirochaetales</taxon>
        <taxon>Treponemataceae</taxon>
        <taxon>Treponema</taxon>
    </lineage>
</organism>
<protein>
    <recommendedName>
        <fullName evidence="1">DNA-directed DNA polymerase</fullName>
        <ecNumber evidence="1">2.7.7.7</ecNumber>
    </recommendedName>
</protein>
<evidence type="ECO:0000256" key="3">
    <source>
        <dbReference type="ARBA" id="ARBA00022695"/>
    </source>
</evidence>
<dbReference type="Gene3D" id="3.40.50.300">
    <property type="entry name" value="P-loop containing nucleotide triphosphate hydrolases"/>
    <property type="match status" value="1"/>
</dbReference>
<evidence type="ECO:0000256" key="5">
    <source>
        <dbReference type="ARBA" id="ARBA00022932"/>
    </source>
</evidence>
<dbReference type="GO" id="GO:0006261">
    <property type="term" value="P:DNA-templated DNA replication"/>
    <property type="evidence" value="ECO:0007669"/>
    <property type="project" value="TreeGrafter"/>
</dbReference>
<dbReference type="AlphaFoldDB" id="H7EHN3"/>
<evidence type="ECO:0000256" key="4">
    <source>
        <dbReference type="ARBA" id="ARBA00022705"/>
    </source>
</evidence>
<dbReference type="OrthoDB" id="367647at2"/>
<dbReference type="NCBIfam" id="TIGR01128">
    <property type="entry name" value="holA"/>
    <property type="match status" value="1"/>
</dbReference>
<dbReference type="GO" id="GO:0003677">
    <property type="term" value="F:DNA binding"/>
    <property type="evidence" value="ECO:0007669"/>
    <property type="project" value="InterPro"/>
</dbReference>
<sequence length="337" mass="37277">MAAQAYLFTGPEFGAKGDKIDSIKADLKKRLGDVEFSTCYVSENPVSEVVSTLQSGSLFSASSCVVYREAELIKKKDDVGALSEWLASASDSQNVLILVSDEISVDKKLEEIVPKQNRQIFWEISEDRKNAWIRDFFSKNGFGIEDDAVSLILDMVEGDTLSLRTECSRFLYCFRPGATITAGDVENILSHNREENAFTLFDAMVETGLSAEKRLENSLSIVQKIMMTKNSSPVPLIAGLASCFRKLGLWHSLHSGPVSEAVLKKNGFLSKKAIAQYERAARIWSFAQASSITARLSAFDVEIRSAGSAFQNTLLFMLVYEMVMKNGSPCSKYVADF</sequence>
<comment type="caution">
    <text evidence="8">The sequence shown here is derived from an EMBL/GenBank/DDBJ whole genome shotgun (WGS) entry which is preliminary data.</text>
</comment>
<comment type="catalytic activity">
    <reaction evidence="7">
        <text>DNA(n) + a 2'-deoxyribonucleoside 5'-triphosphate = DNA(n+1) + diphosphate</text>
        <dbReference type="Rhea" id="RHEA:22508"/>
        <dbReference type="Rhea" id="RHEA-COMP:17339"/>
        <dbReference type="Rhea" id="RHEA-COMP:17340"/>
        <dbReference type="ChEBI" id="CHEBI:33019"/>
        <dbReference type="ChEBI" id="CHEBI:61560"/>
        <dbReference type="ChEBI" id="CHEBI:173112"/>
        <dbReference type="EC" id="2.7.7.7"/>
    </reaction>
</comment>
<keyword evidence="5" id="KW-0239">DNA-directed DNA polymerase</keyword>
<dbReference type="PANTHER" id="PTHR34388:SF1">
    <property type="entry name" value="DNA POLYMERASE III SUBUNIT DELTA"/>
    <property type="match status" value="1"/>
</dbReference>
<dbReference type="InterPro" id="IPR008921">
    <property type="entry name" value="DNA_pol3_clamp-load_cplx_C"/>
</dbReference>
<keyword evidence="4" id="KW-0235">DNA replication</keyword>
<keyword evidence="9" id="KW-1185">Reference proteome</keyword>
<accession>H7EHN3</accession>
<gene>
    <name evidence="8" type="ORF">TresaDRAFT_2663</name>
</gene>
<proteinExistence type="inferred from homology"/>
<evidence type="ECO:0000256" key="2">
    <source>
        <dbReference type="ARBA" id="ARBA00022679"/>
    </source>
</evidence>
<evidence type="ECO:0000256" key="1">
    <source>
        <dbReference type="ARBA" id="ARBA00012417"/>
    </source>
</evidence>
<dbReference type="InterPro" id="IPR027417">
    <property type="entry name" value="P-loop_NTPase"/>
</dbReference>
<comment type="similarity">
    <text evidence="6">Belongs to the DNA polymerase HolA subunit family.</text>
</comment>
<evidence type="ECO:0000313" key="8">
    <source>
        <dbReference type="EMBL" id="EIC02909.1"/>
    </source>
</evidence>
<dbReference type="InterPro" id="IPR005790">
    <property type="entry name" value="DNA_polIII_delta"/>
</dbReference>
<name>H7EHN3_9SPIR</name>
<dbReference type="STRING" id="907348.TresaDRAFT_2663"/>
<evidence type="ECO:0000256" key="7">
    <source>
        <dbReference type="ARBA" id="ARBA00049244"/>
    </source>
</evidence>
<dbReference type="SUPFAM" id="SSF52540">
    <property type="entry name" value="P-loop containing nucleoside triphosphate hydrolases"/>
    <property type="match status" value="1"/>
</dbReference>
<keyword evidence="2 8" id="KW-0808">Transferase</keyword>
<dbReference type="eggNOG" id="COG1466">
    <property type="taxonomic scope" value="Bacteria"/>
</dbReference>
<dbReference type="GO" id="GO:0009360">
    <property type="term" value="C:DNA polymerase III complex"/>
    <property type="evidence" value="ECO:0007669"/>
    <property type="project" value="TreeGrafter"/>
</dbReference>
<keyword evidence="3 8" id="KW-0548">Nucleotidyltransferase</keyword>
<dbReference type="RefSeq" id="WP_002702208.1">
    <property type="nucleotide sequence ID" value="NZ_AGRW01000029.1"/>
</dbReference>
<dbReference type="EC" id="2.7.7.7" evidence="1"/>
<dbReference type="EMBL" id="AGRW01000029">
    <property type="protein sequence ID" value="EIC02909.1"/>
    <property type="molecule type" value="Genomic_DNA"/>
</dbReference>
<dbReference type="Proteomes" id="UP000003571">
    <property type="component" value="Unassembled WGS sequence"/>
</dbReference>
<evidence type="ECO:0000256" key="6">
    <source>
        <dbReference type="ARBA" id="ARBA00034754"/>
    </source>
</evidence>
<dbReference type="GO" id="GO:0003887">
    <property type="term" value="F:DNA-directed DNA polymerase activity"/>
    <property type="evidence" value="ECO:0007669"/>
    <property type="project" value="UniProtKB-KW"/>
</dbReference>
<evidence type="ECO:0000313" key="9">
    <source>
        <dbReference type="Proteomes" id="UP000003571"/>
    </source>
</evidence>